<organism evidence="1 2">
    <name type="scientific">Adlercreutzia faecimuris</name>
    <dbReference type="NCBI Taxonomy" id="2897341"/>
    <lineage>
        <taxon>Bacteria</taxon>
        <taxon>Bacillati</taxon>
        <taxon>Actinomycetota</taxon>
        <taxon>Coriobacteriia</taxon>
        <taxon>Eggerthellales</taxon>
        <taxon>Eggerthellaceae</taxon>
        <taxon>Adlercreutzia</taxon>
    </lineage>
</organism>
<gene>
    <name evidence="1" type="ORF">LPT13_04060</name>
</gene>
<name>A0ABS9WF86_9ACTN</name>
<reference evidence="1" key="1">
    <citation type="submission" date="2021-11" db="EMBL/GenBank/DDBJ databases">
        <title>A Novel Adlercreutzia Species, isolated from a Allomyrina dichotoma larva feces.</title>
        <authorList>
            <person name="Suh M.K."/>
        </authorList>
    </citation>
    <scope>NUCLEOTIDE SEQUENCE</scope>
    <source>
        <strain evidence="1">JBNU-10</strain>
    </source>
</reference>
<accession>A0ABS9WF86</accession>
<evidence type="ECO:0000313" key="2">
    <source>
        <dbReference type="Proteomes" id="UP001430755"/>
    </source>
</evidence>
<evidence type="ECO:0000313" key="1">
    <source>
        <dbReference type="EMBL" id="MCI2241527.1"/>
    </source>
</evidence>
<protein>
    <submittedName>
        <fullName evidence="1">Uncharacterized protein</fullName>
    </submittedName>
</protein>
<comment type="caution">
    <text evidence="1">The sequence shown here is derived from an EMBL/GenBank/DDBJ whole genome shotgun (WGS) entry which is preliminary data.</text>
</comment>
<proteinExistence type="predicted"/>
<dbReference type="RefSeq" id="WP_242163775.1">
    <property type="nucleotide sequence ID" value="NZ_JAJMLW010000001.1"/>
</dbReference>
<sequence>MAINYKKTAWNDNASGYTPITPTRLNNIENALKSVCDGWDSVSQPTAFACAMHNCTSSGVLKGYKVGRLVTLYMTGIPALSADLAAWNGRQVATVPAGYRPAAEAWLPASFDRGGGYVTIATNGAVTIHARDVALPKGYGFAVGGPYVS</sequence>
<dbReference type="EMBL" id="JAJMLW010000001">
    <property type="protein sequence ID" value="MCI2241527.1"/>
    <property type="molecule type" value="Genomic_DNA"/>
</dbReference>
<keyword evidence="2" id="KW-1185">Reference proteome</keyword>
<dbReference type="Proteomes" id="UP001430755">
    <property type="component" value="Unassembled WGS sequence"/>
</dbReference>